<accession>A0AAE0YHI3</accession>
<dbReference type="Proteomes" id="UP001283361">
    <property type="component" value="Unassembled WGS sequence"/>
</dbReference>
<reference evidence="1" key="1">
    <citation type="journal article" date="2023" name="G3 (Bethesda)">
        <title>A reference genome for the long-term kleptoplast-retaining sea slug Elysia crispata morphotype clarki.</title>
        <authorList>
            <person name="Eastman K.E."/>
            <person name="Pendleton A.L."/>
            <person name="Shaikh M.A."/>
            <person name="Suttiyut T."/>
            <person name="Ogas R."/>
            <person name="Tomko P."/>
            <person name="Gavelis G."/>
            <person name="Widhalm J.R."/>
            <person name="Wisecaver J.H."/>
        </authorList>
    </citation>
    <scope>NUCLEOTIDE SEQUENCE</scope>
    <source>
        <strain evidence="1">ECLA1</strain>
    </source>
</reference>
<protein>
    <submittedName>
        <fullName evidence="1">Uncharacterized protein</fullName>
    </submittedName>
</protein>
<comment type="caution">
    <text evidence="1">The sequence shown here is derived from an EMBL/GenBank/DDBJ whole genome shotgun (WGS) entry which is preliminary data.</text>
</comment>
<sequence length="132" mass="15089">MGYFPWFPLDDPEFRPLSFYQPHPPPPPPMPELGVGLRSEATVQRSMRLEWNVRVWKRKLLNSEKKKLLPINDILAKTKADGNKSRCCPAMSVKHLVGVKYWTDLERPRPGVACGVQSRPSMASDTNYLLGR</sequence>
<keyword evidence="2" id="KW-1185">Reference proteome</keyword>
<organism evidence="1 2">
    <name type="scientific">Elysia crispata</name>
    <name type="common">lettuce slug</name>
    <dbReference type="NCBI Taxonomy" id="231223"/>
    <lineage>
        <taxon>Eukaryota</taxon>
        <taxon>Metazoa</taxon>
        <taxon>Spiralia</taxon>
        <taxon>Lophotrochozoa</taxon>
        <taxon>Mollusca</taxon>
        <taxon>Gastropoda</taxon>
        <taxon>Heterobranchia</taxon>
        <taxon>Euthyneura</taxon>
        <taxon>Panpulmonata</taxon>
        <taxon>Sacoglossa</taxon>
        <taxon>Placobranchoidea</taxon>
        <taxon>Plakobranchidae</taxon>
        <taxon>Elysia</taxon>
    </lineage>
</organism>
<dbReference type="EMBL" id="JAWDGP010006272">
    <property type="protein sequence ID" value="KAK3744196.1"/>
    <property type="molecule type" value="Genomic_DNA"/>
</dbReference>
<name>A0AAE0YHI3_9GAST</name>
<proteinExistence type="predicted"/>
<evidence type="ECO:0000313" key="2">
    <source>
        <dbReference type="Proteomes" id="UP001283361"/>
    </source>
</evidence>
<gene>
    <name evidence="1" type="ORF">RRG08_038571</name>
</gene>
<dbReference type="AlphaFoldDB" id="A0AAE0YHI3"/>
<evidence type="ECO:0000313" key="1">
    <source>
        <dbReference type="EMBL" id="KAK3744196.1"/>
    </source>
</evidence>